<dbReference type="AlphaFoldDB" id="B1Y8T1"/>
<dbReference type="InterPro" id="IPR002781">
    <property type="entry name" value="TM_pro_TauE-like"/>
</dbReference>
<reference evidence="6" key="1">
    <citation type="submission" date="2008-03" db="EMBL/GenBank/DDBJ databases">
        <title>Complete sequence of Thermoproteus neutrophilus V24Sta.</title>
        <authorList>
            <consortium name="US DOE Joint Genome Institute"/>
            <person name="Copeland A."/>
            <person name="Lucas S."/>
            <person name="Lapidus A."/>
            <person name="Glavina del Rio T."/>
            <person name="Dalin E."/>
            <person name="Tice H."/>
            <person name="Bruce D."/>
            <person name="Goodwin L."/>
            <person name="Pitluck S."/>
            <person name="Sims D."/>
            <person name="Brettin T."/>
            <person name="Detter J.C."/>
            <person name="Han C."/>
            <person name="Kuske C.R."/>
            <person name="Schmutz J."/>
            <person name="Larimer F."/>
            <person name="Land M."/>
            <person name="Hauser L."/>
            <person name="Kyrpides N."/>
            <person name="Mikhailova N."/>
            <person name="Biddle J.F."/>
            <person name="Zhang Z."/>
            <person name="Fitz-Gibbon S.T."/>
            <person name="Lowe T.M."/>
            <person name="Saltikov C."/>
            <person name="House C.H."/>
            <person name="Richardson P."/>
        </authorList>
    </citation>
    <scope>NUCLEOTIDE SEQUENCE [LARGE SCALE GENOMIC DNA]</scope>
    <source>
        <strain evidence="6">V24Sta</strain>
    </source>
</reference>
<dbReference type="EMBL" id="CP001014">
    <property type="protein sequence ID" value="ACB40160.1"/>
    <property type="molecule type" value="Genomic_DNA"/>
</dbReference>
<evidence type="ECO:0000313" key="7">
    <source>
        <dbReference type="Proteomes" id="UP000001694"/>
    </source>
</evidence>
<feature type="transmembrane region" description="Helical" evidence="5">
    <location>
        <begin position="35"/>
        <end position="56"/>
    </location>
</feature>
<dbReference type="RefSeq" id="WP_012350579.1">
    <property type="nucleotide sequence ID" value="NC_010525.1"/>
</dbReference>
<dbReference type="PANTHER" id="PTHR43701">
    <property type="entry name" value="MEMBRANE TRANSPORTER PROTEIN MJ0441-RELATED"/>
    <property type="match status" value="1"/>
</dbReference>
<dbReference type="STRING" id="444157.Tneu_1233"/>
<feature type="transmembrane region" description="Helical" evidence="5">
    <location>
        <begin position="188"/>
        <end position="209"/>
    </location>
</feature>
<keyword evidence="2 5" id="KW-0812">Transmembrane</keyword>
<keyword evidence="7" id="KW-1185">Reference proteome</keyword>
<dbReference type="PANTHER" id="PTHR43701:SF2">
    <property type="entry name" value="MEMBRANE TRANSPORTER PROTEIN YJNA-RELATED"/>
    <property type="match status" value="1"/>
</dbReference>
<feature type="transmembrane region" description="Helical" evidence="5">
    <location>
        <begin position="68"/>
        <end position="87"/>
    </location>
</feature>
<comment type="subcellular location">
    <subcellularLocation>
        <location evidence="5">Cell membrane</location>
        <topology evidence="5">Multi-pass membrane protein</topology>
    </subcellularLocation>
    <subcellularLocation>
        <location evidence="1">Membrane</location>
        <topology evidence="1">Multi-pass membrane protein</topology>
    </subcellularLocation>
</comment>
<evidence type="ECO:0000313" key="6">
    <source>
        <dbReference type="EMBL" id="ACB40160.1"/>
    </source>
</evidence>
<keyword evidence="4 5" id="KW-0472">Membrane</keyword>
<keyword evidence="3 5" id="KW-1133">Transmembrane helix</keyword>
<proteinExistence type="inferred from homology"/>
<keyword evidence="5" id="KW-1003">Cell membrane</keyword>
<protein>
    <recommendedName>
        <fullName evidence="5">Probable membrane transporter protein</fullName>
    </recommendedName>
</protein>
<dbReference type="GO" id="GO:0005886">
    <property type="term" value="C:plasma membrane"/>
    <property type="evidence" value="ECO:0007669"/>
    <property type="project" value="UniProtKB-SubCell"/>
</dbReference>
<feature type="transmembrane region" description="Helical" evidence="5">
    <location>
        <begin position="161"/>
        <end position="182"/>
    </location>
</feature>
<feature type="transmembrane region" description="Helical" evidence="5">
    <location>
        <begin position="126"/>
        <end position="149"/>
    </location>
</feature>
<sequence>MWAAALAGLLGGLLGPLIGVGGGVIVVPLLNLWGVPFQAAAAASMFSIVVSSATAVYNYRRAIDFKSLAGYAALSLAAAAVSAAFSVKYSGPWVKLAYGLYLVSVGSVLLKNVEPRRNAPWLGPPLVFIGGFASSLFGVGGGTVFVPTLMLTSGLDAKRAAAMSMGIIFPTAVSSVATYAALGVLDVSLAAATVAGSFVGSYISSRYIMGKLRRDAVRRLFVGYVYAVGVYYLWSYLALFLT</sequence>
<dbReference type="HOGENOM" id="CLU_045498_5_4_2"/>
<evidence type="ECO:0000256" key="3">
    <source>
        <dbReference type="ARBA" id="ARBA00022989"/>
    </source>
</evidence>
<dbReference type="KEGG" id="tne:Tneu_1233"/>
<feature type="transmembrane region" description="Helical" evidence="5">
    <location>
        <begin position="221"/>
        <end position="241"/>
    </location>
</feature>
<dbReference type="Pfam" id="PF01925">
    <property type="entry name" value="TauE"/>
    <property type="match status" value="1"/>
</dbReference>
<dbReference type="OrthoDB" id="29217at2157"/>
<organism evidence="6 7">
    <name type="scientific">Pyrobaculum neutrophilum (strain DSM 2338 / JCM 9278 / NBRC 100436 / V24Sta)</name>
    <name type="common">Thermoproteus neutrophilus</name>
    <dbReference type="NCBI Taxonomy" id="444157"/>
    <lineage>
        <taxon>Archaea</taxon>
        <taxon>Thermoproteota</taxon>
        <taxon>Thermoprotei</taxon>
        <taxon>Thermoproteales</taxon>
        <taxon>Thermoproteaceae</taxon>
        <taxon>Pyrobaculum</taxon>
    </lineage>
</organism>
<gene>
    <name evidence="6" type="ordered locus">Tneu_1233</name>
</gene>
<evidence type="ECO:0000256" key="5">
    <source>
        <dbReference type="RuleBase" id="RU363041"/>
    </source>
</evidence>
<comment type="similarity">
    <text evidence="5">Belongs to the 4-toluene sulfonate uptake permease (TSUP) (TC 2.A.102) family.</text>
</comment>
<name>B1Y8T1_PYRNV</name>
<accession>B1Y8T1</accession>
<evidence type="ECO:0000256" key="1">
    <source>
        <dbReference type="ARBA" id="ARBA00004141"/>
    </source>
</evidence>
<dbReference type="eggNOG" id="arCOG02050">
    <property type="taxonomic scope" value="Archaea"/>
</dbReference>
<dbReference type="GeneID" id="6166053"/>
<dbReference type="InterPro" id="IPR051598">
    <property type="entry name" value="TSUP/Inactive_protease-like"/>
</dbReference>
<evidence type="ECO:0000256" key="4">
    <source>
        <dbReference type="ARBA" id="ARBA00023136"/>
    </source>
</evidence>
<dbReference type="Proteomes" id="UP000001694">
    <property type="component" value="Chromosome"/>
</dbReference>
<evidence type="ECO:0000256" key="2">
    <source>
        <dbReference type="ARBA" id="ARBA00022692"/>
    </source>
</evidence>